<protein>
    <recommendedName>
        <fullName evidence="3">Cytochrome b5 heme-binding domain-containing protein</fullName>
    </recommendedName>
</protein>
<dbReference type="AlphaFoldDB" id="A0AAD7TT64"/>
<dbReference type="PANTHER" id="PTHR10281:SF76">
    <property type="entry name" value="CALCUTTA CUP-RELATED"/>
    <property type="match status" value="1"/>
</dbReference>
<comment type="caution">
    <text evidence="4">The sequence shown here is derived from an EMBL/GenBank/DDBJ whole genome shotgun (WGS) entry which is preliminary data.</text>
</comment>
<gene>
    <name evidence="4" type="ORF">ONZ51_g5890</name>
</gene>
<dbReference type="EMBL" id="JAPEVG010000133">
    <property type="protein sequence ID" value="KAJ8481583.1"/>
    <property type="molecule type" value="Genomic_DNA"/>
</dbReference>
<feature type="compositionally biased region" description="Basic and acidic residues" evidence="2">
    <location>
        <begin position="101"/>
        <end position="120"/>
    </location>
</feature>
<dbReference type="GO" id="GO:0016020">
    <property type="term" value="C:membrane"/>
    <property type="evidence" value="ECO:0007669"/>
    <property type="project" value="TreeGrafter"/>
</dbReference>
<sequence length="321" mass="36147">MSWILNPEGDRPKRKRPANLNDFPKGPDGKPLEPQTPGSEPTSPWAGFPLKDDYPQADDPVDPNRKVSTKQANRPFLAPLPLPIVGARSYAQYRAEREKAHTDWLQRKKEREEKLARGEDVGPEEPDPTEEPEVGCLGLLKFILYATLFIVLAGKFFTGSYLWEMEPPNLKQFIPTTQRLFSEGQLAQFDGTDPGKPVYIAIDGDVYDVSSNRATYGPGGSYHMMAGRDAARAYGTGCFKTHLTHDLRGLSESEMRGVQHWKKFYAESKKYTKVGRVSHPPIDPASPYPEHCDPKKAQAALERERKAKEHDDAKEAKREEL</sequence>
<feature type="region of interest" description="Disordered" evidence="2">
    <location>
        <begin position="275"/>
        <end position="321"/>
    </location>
</feature>
<dbReference type="GO" id="GO:0012505">
    <property type="term" value="C:endomembrane system"/>
    <property type="evidence" value="ECO:0007669"/>
    <property type="project" value="TreeGrafter"/>
</dbReference>
<dbReference type="FunFam" id="3.10.120.10:FF:000003">
    <property type="entry name" value="membrane-associated progesterone receptor component 1"/>
    <property type="match status" value="1"/>
</dbReference>
<dbReference type="SMART" id="SM01117">
    <property type="entry name" value="Cyt-b5"/>
    <property type="match status" value="1"/>
</dbReference>
<reference evidence="4" key="1">
    <citation type="submission" date="2022-11" db="EMBL/GenBank/DDBJ databases">
        <title>Genome Sequence of Cubamyces cubensis.</title>
        <authorList>
            <person name="Buettner E."/>
        </authorList>
    </citation>
    <scope>NUCLEOTIDE SEQUENCE</scope>
    <source>
        <strain evidence="4">MPL-01</strain>
    </source>
</reference>
<keyword evidence="5" id="KW-1185">Reference proteome</keyword>
<dbReference type="PANTHER" id="PTHR10281">
    <property type="entry name" value="MEMBRANE-ASSOCIATED PROGESTERONE RECEPTOR COMPONENT-RELATED"/>
    <property type="match status" value="1"/>
</dbReference>
<dbReference type="Proteomes" id="UP001215151">
    <property type="component" value="Unassembled WGS sequence"/>
</dbReference>
<evidence type="ECO:0000259" key="3">
    <source>
        <dbReference type="SMART" id="SM01117"/>
    </source>
</evidence>
<comment type="similarity">
    <text evidence="1">Belongs to the cytochrome b5 family. MAPR subfamily.</text>
</comment>
<accession>A0AAD7TT64</accession>
<proteinExistence type="inferred from homology"/>
<dbReference type="Pfam" id="PF00173">
    <property type="entry name" value="Cyt-b5"/>
    <property type="match status" value="1"/>
</dbReference>
<dbReference type="SUPFAM" id="SSF55856">
    <property type="entry name" value="Cytochrome b5-like heme/steroid binding domain"/>
    <property type="match status" value="1"/>
</dbReference>
<dbReference type="InterPro" id="IPR050577">
    <property type="entry name" value="MAPR/NEUFC/NENF-like"/>
</dbReference>
<evidence type="ECO:0000313" key="5">
    <source>
        <dbReference type="Proteomes" id="UP001215151"/>
    </source>
</evidence>
<dbReference type="GO" id="GO:0020037">
    <property type="term" value="F:heme binding"/>
    <property type="evidence" value="ECO:0007669"/>
    <property type="project" value="UniProtKB-ARBA"/>
</dbReference>
<evidence type="ECO:0000256" key="1">
    <source>
        <dbReference type="ARBA" id="ARBA00038357"/>
    </source>
</evidence>
<feature type="compositionally biased region" description="Basic and acidic residues" evidence="2">
    <location>
        <begin position="290"/>
        <end position="321"/>
    </location>
</feature>
<evidence type="ECO:0000256" key="2">
    <source>
        <dbReference type="SAM" id="MobiDB-lite"/>
    </source>
</evidence>
<dbReference type="InterPro" id="IPR036400">
    <property type="entry name" value="Cyt_B5-like_heme/steroid_sf"/>
</dbReference>
<feature type="region of interest" description="Disordered" evidence="2">
    <location>
        <begin position="101"/>
        <end position="131"/>
    </location>
</feature>
<dbReference type="InterPro" id="IPR001199">
    <property type="entry name" value="Cyt_B5-like_heme/steroid-bd"/>
</dbReference>
<dbReference type="Gene3D" id="3.10.120.10">
    <property type="entry name" value="Cytochrome b5-like heme/steroid binding domain"/>
    <property type="match status" value="1"/>
</dbReference>
<name>A0AAD7TT64_9APHY</name>
<evidence type="ECO:0000313" key="4">
    <source>
        <dbReference type="EMBL" id="KAJ8481583.1"/>
    </source>
</evidence>
<organism evidence="4 5">
    <name type="scientific">Trametes cubensis</name>
    <dbReference type="NCBI Taxonomy" id="1111947"/>
    <lineage>
        <taxon>Eukaryota</taxon>
        <taxon>Fungi</taxon>
        <taxon>Dikarya</taxon>
        <taxon>Basidiomycota</taxon>
        <taxon>Agaricomycotina</taxon>
        <taxon>Agaricomycetes</taxon>
        <taxon>Polyporales</taxon>
        <taxon>Polyporaceae</taxon>
        <taxon>Trametes</taxon>
    </lineage>
</organism>
<feature type="region of interest" description="Disordered" evidence="2">
    <location>
        <begin position="1"/>
        <end position="73"/>
    </location>
</feature>
<feature type="compositionally biased region" description="Acidic residues" evidence="2">
    <location>
        <begin position="121"/>
        <end position="131"/>
    </location>
</feature>
<feature type="domain" description="Cytochrome b5 heme-binding" evidence="3">
    <location>
        <begin position="181"/>
        <end position="278"/>
    </location>
</feature>